<dbReference type="PANTHER" id="PTHR23513">
    <property type="entry name" value="INTEGRAL MEMBRANE EFFLUX PROTEIN-RELATED"/>
    <property type="match status" value="1"/>
</dbReference>
<keyword evidence="5 7" id="KW-1133">Transmembrane helix</keyword>
<dbReference type="InterPro" id="IPR036259">
    <property type="entry name" value="MFS_trans_sf"/>
</dbReference>
<feature type="transmembrane region" description="Helical" evidence="7">
    <location>
        <begin position="237"/>
        <end position="257"/>
    </location>
</feature>
<evidence type="ECO:0000313" key="9">
    <source>
        <dbReference type="EMBL" id="SUZ96600.1"/>
    </source>
</evidence>
<protein>
    <recommendedName>
        <fullName evidence="8">Major facilitator superfamily (MFS) profile domain-containing protein</fullName>
    </recommendedName>
</protein>
<evidence type="ECO:0000259" key="8">
    <source>
        <dbReference type="PROSITE" id="PS50850"/>
    </source>
</evidence>
<evidence type="ECO:0000256" key="5">
    <source>
        <dbReference type="ARBA" id="ARBA00022989"/>
    </source>
</evidence>
<reference evidence="9" key="1">
    <citation type="submission" date="2018-05" db="EMBL/GenBank/DDBJ databases">
        <authorList>
            <person name="Lanie J.A."/>
            <person name="Ng W.-L."/>
            <person name="Kazmierczak K.M."/>
            <person name="Andrzejewski T.M."/>
            <person name="Davidsen T.M."/>
            <person name="Wayne K.J."/>
            <person name="Tettelin H."/>
            <person name="Glass J.I."/>
            <person name="Rusch D."/>
            <person name="Podicherti R."/>
            <person name="Tsui H.-C.T."/>
            <person name="Winkler M.E."/>
        </authorList>
    </citation>
    <scope>NUCLEOTIDE SEQUENCE</scope>
</reference>
<dbReference type="Gene3D" id="1.20.1250.20">
    <property type="entry name" value="MFS general substrate transporter like domains"/>
    <property type="match status" value="1"/>
</dbReference>
<evidence type="ECO:0000256" key="6">
    <source>
        <dbReference type="ARBA" id="ARBA00023136"/>
    </source>
</evidence>
<dbReference type="InterPro" id="IPR010290">
    <property type="entry name" value="TM_effector"/>
</dbReference>
<organism evidence="9">
    <name type="scientific">marine metagenome</name>
    <dbReference type="NCBI Taxonomy" id="408172"/>
    <lineage>
        <taxon>unclassified sequences</taxon>
        <taxon>metagenomes</taxon>
        <taxon>ecological metagenomes</taxon>
    </lineage>
</organism>
<dbReference type="AlphaFoldDB" id="A0A381RXP9"/>
<dbReference type="GO" id="GO:0022857">
    <property type="term" value="F:transmembrane transporter activity"/>
    <property type="evidence" value="ECO:0007669"/>
    <property type="project" value="InterPro"/>
</dbReference>
<dbReference type="CDD" id="cd06173">
    <property type="entry name" value="MFS_MefA_like"/>
    <property type="match status" value="1"/>
</dbReference>
<feature type="transmembrane region" description="Helical" evidence="7">
    <location>
        <begin position="361"/>
        <end position="385"/>
    </location>
</feature>
<dbReference type="SUPFAM" id="SSF103473">
    <property type="entry name" value="MFS general substrate transporter"/>
    <property type="match status" value="1"/>
</dbReference>
<evidence type="ECO:0000256" key="7">
    <source>
        <dbReference type="SAM" id="Phobius"/>
    </source>
</evidence>
<feature type="domain" description="Major facilitator superfamily (MFS) profile" evidence="8">
    <location>
        <begin position="16"/>
        <end position="410"/>
    </location>
</feature>
<evidence type="ECO:0000256" key="3">
    <source>
        <dbReference type="ARBA" id="ARBA00022475"/>
    </source>
</evidence>
<feature type="transmembrane region" description="Helical" evidence="7">
    <location>
        <begin position="49"/>
        <end position="70"/>
    </location>
</feature>
<feature type="transmembrane region" description="Helical" evidence="7">
    <location>
        <begin position="20"/>
        <end position="43"/>
    </location>
</feature>
<feature type="non-terminal residue" evidence="9">
    <location>
        <position position="1"/>
    </location>
</feature>
<keyword evidence="4 7" id="KW-0812">Transmembrane</keyword>
<dbReference type="PANTHER" id="PTHR23513:SF11">
    <property type="entry name" value="STAPHYLOFERRIN A TRANSPORTER"/>
    <property type="match status" value="1"/>
</dbReference>
<feature type="transmembrane region" description="Helical" evidence="7">
    <location>
        <begin position="82"/>
        <end position="103"/>
    </location>
</feature>
<name>A0A381RXP9_9ZZZZ</name>
<dbReference type="PROSITE" id="PS50850">
    <property type="entry name" value="MFS"/>
    <property type="match status" value="1"/>
</dbReference>
<keyword evidence="6 7" id="KW-0472">Membrane</keyword>
<dbReference type="Pfam" id="PF05977">
    <property type="entry name" value="MFS_3"/>
    <property type="match status" value="1"/>
</dbReference>
<evidence type="ECO:0000256" key="2">
    <source>
        <dbReference type="ARBA" id="ARBA00022448"/>
    </source>
</evidence>
<feature type="transmembrane region" description="Helical" evidence="7">
    <location>
        <begin position="269"/>
        <end position="291"/>
    </location>
</feature>
<evidence type="ECO:0000256" key="1">
    <source>
        <dbReference type="ARBA" id="ARBA00004651"/>
    </source>
</evidence>
<keyword evidence="2" id="KW-0813">Transport</keyword>
<dbReference type="EMBL" id="UINC01002430">
    <property type="protein sequence ID" value="SUZ96600.1"/>
    <property type="molecule type" value="Genomic_DNA"/>
</dbReference>
<feature type="transmembrane region" description="Helical" evidence="7">
    <location>
        <begin position="303"/>
        <end position="323"/>
    </location>
</feature>
<evidence type="ECO:0000256" key="4">
    <source>
        <dbReference type="ARBA" id="ARBA00022692"/>
    </source>
</evidence>
<accession>A0A381RXP9</accession>
<dbReference type="GO" id="GO:0005886">
    <property type="term" value="C:plasma membrane"/>
    <property type="evidence" value="ECO:0007669"/>
    <property type="project" value="UniProtKB-SubCell"/>
</dbReference>
<comment type="subcellular location">
    <subcellularLocation>
        <location evidence="1">Cell membrane</location>
        <topology evidence="1">Multi-pass membrane protein</topology>
    </subcellularLocation>
</comment>
<keyword evidence="3" id="KW-1003">Cell membrane</keyword>
<feature type="transmembrane region" description="Helical" evidence="7">
    <location>
        <begin position="391"/>
        <end position="411"/>
    </location>
</feature>
<sequence length="417" mass="44057">VFTPGQARFPALGVRNYRLFWTGGLVANAGRWILHITSAYVIFRITGSAAWVGITGFANFVPMLLLNPVSGYLSDTRDRRRLLLATNICGAFATLLMGVAWSAGMRSPWGWVLLFFIRGCVAGIQLPTWQAFVAECVPRDLLRNAITLNSTQFNAARTLGPAIGGVLIGTLGPGWALLVAAAFNGPVLACLAAMDPAALHRAGVGDPDDTGARGVHAVYTGYRESIRYVLDSPGIRTAILTIALITTITIPLVQQVVVFAEDVFEVSPFWFGVLASAQGIGAVLVAPFVAGELSRVRPSRLQAYAVLGYAVGVAGLGLAPVFWVGFVALAFLGAVHLVSASNLNSVVQLQVDDEVRGRVMAIYLMGVLGTTPFANLLMGWLISVFGARPVVASGGGLLLLVGLFLVGTGRLRHLDAG</sequence>
<dbReference type="InterPro" id="IPR020846">
    <property type="entry name" value="MFS_dom"/>
</dbReference>
<proteinExistence type="predicted"/>
<gene>
    <name evidence="9" type="ORF">METZ01_LOCUS49454</name>
</gene>